<dbReference type="GeneID" id="78203459"/>
<dbReference type="eggNOG" id="ENOG50309HE">
    <property type="taxonomic scope" value="Bacteria"/>
</dbReference>
<dbReference type="AlphaFoldDB" id="A0A0R1NPI3"/>
<evidence type="ECO:0000313" key="2">
    <source>
        <dbReference type="Proteomes" id="UP000051311"/>
    </source>
</evidence>
<gene>
    <name evidence="1" type="ORF">FC37_GL001144</name>
</gene>
<dbReference type="PATRIC" id="fig|1423748.3.peg.1203"/>
<sequence length="168" mass="19841">MKNYTIDHDMYLMNYKNGDVLKVTVNKEDSVKNLQLYRQDGLGNYYLDKNSRLKKQDNLTTKKDIVKASKKIGGHNTHHIDKWHHQVVPIYNAQHQITGFKPKLALEHHARIQNAKRYLRHLDHHHAIYLSTTSRNTLLKPINYLKDAIYADRNKEMVLAHKIHKLSR</sequence>
<organism evidence="1 2">
    <name type="scientific">Lactobacillus gallinarum DSM 10532 = JCM 2011</name>
    <dbReference type="NCBI Taxonomy" id="1423748"/>
    <lineage>
        <taxon>Bacteria</taxon>
        <taxon>Bacillati</taxon>
        <taxon>Bacillota</taxon>
        <taxon>Bacilli</taxon>
        <taxon>Lactobacillales</taxon>
        <taxon>Lactobacillaceae</taxon>
        <taxon>Lactobacillus</taxon>
    </lineage>
</organism>
<dbReference type="RefSeq" id="WP_025005384.1">
    <property type="nucleotide sequence ID" value="NZ_AZEL01000044.1"/>
</dbReference>
<dbReference type="OrthoDB" id="2294509at2"/>
<dbReference type="EMBL" id="AZEL01000044">
    <property type="protein sequence ID" value="KRL21657.1"/>
    <property type="molecule type" value="Genomic_DNA"/>
</dbReference>
<dbReference type="Proteomes" id="UP000051311">
    <property type="component" value="Unassembled WGS sequence"/>
</dbReference>
<evidence type="ECO:0000313" key="1">
    <source>
        <dbReference type="EMBL" id="KRL21657.1"/>
    </source>
</evidence>
<reference evidence="1 2" key="1">
    <citation type="journal article" date="2015" name="Genome Announc.">
        <title>Expanding the biotechnology potential of lactobacilli through comparative genomics of 213 strains and associated genera.</title>
        <authorList>
            <person name="Sun Z."/>
            <person name="Harris H.M."/>
            <person name="McCann A."/>
            <person name="Guo C."/>
            <person name="Argimon S."/>
            <person name="Zhang W."/>
            <person name="Yang X."/>
            <person name="Jeffery I.B."/>
            <person name="Cooney J.C."/>
            <person name="Kagawa T.F."/>
            <person name="Liu W."/>
            <person name="Song Y."/>
            <person name="Salvetti E."/>
            <person name="Wrobel A."/>
            <person name="Rasinkangas P."/>
            <person name="Parkhill J."/>
            <person name="Rea M.C."/>
            <person name="O'Sullivan O."/>
            <person name="Ritari J."/>
            <person name="Douillard F.P."/>
            <person name="Paul Ross R."/>
            <person name="Yang R."/>
            <person name="Briner A.E."/>
            <person name="Felis G.E."/>
            <person name="de Vos W.M."/>
            <person name="Barrangou R."/>
            <person name="Klaenhammer T.R."/>
            <person name="Caufield P.W."/>
            <person name="Cui Y."/>
            <person name="Zhang H."/>
            <person name="O'Toole P.W."/>
        </authorList>
    </citation>
    <scope>NUCLEOTIDE SEQUENCE [LARGE SCALE GENOMIC DNA]</scope>
    <source>
        <strain evidence="1 2">DSM 10532</strain>
    </source>
</reference>
<protein>
    <submittedName>
        <fullName evidence="1">Uncharacterized protein</fullName>
    </submittedName>
</protein>
<accession>A0A0R1NPI3</accession>
<comment type="caution">
    <text evidence="1">The sequence shown here is derived from an EMBL/GenBank/DDBJ whole genome shotgun (WGS) entry which is preliminary data.</text>
</comment>
<name>A0A0R1NPI3_9LACO</name>
<proteinExistence type="predicted"/>